<protein>
    <submittedName>
        <fullName evidence="5">5-oxoprolinase subunit PxpB</fullName>
        <ecNumber evidence="5">3.5.2.9</ecNumber>
    </submittedName>
</protein>
<accession>A0A926IBJ1</accession>
<dbReference type="GO" id="GO:0005524">
    <property type="term" value="F:ATP binding"/>
    <property type="evidence" value="ECO:0007669"/>
    <property type="project" value="UniProtKB-KW"/>
</dbReference>
<dbReference type="GO" id="GO:0017168">
    <property type="term" value="F:5-oxoprolinase (ATP-hydrolyzing) activity"/>
    <property type="evidence" value="ECO:0007669"/>
    <property type="project" value="UniProtKB-EC"/>
</dbReference>
<keyword evidence="2 5" id="KW-0378">Hydrolase</keyword>
<dbReference type="EC" id="3.5.2.9" evidence="5"/>
<evidence type="ECO:0000256" key="2">
    <source>
        <dbReference type="ARBA" id="ARBA00022801"/>
    </source>
</evidence>
<organism evidence="5 6">
    <name type="scientific">Youxingia wuxianensis</name>
    <dbReference type="NCBI Taxonomy" id="2763678"/>
    <lineage>
        <taxon>Bacteria</taxon>
        <taxon>Bacillati</taxon>
        <taxon>Bacillota</taxon>
        <taxon>Clostridia</taxon>
        <taxon>Eubacteriales</taxon>
        <taxon>Oscillospiraceae</taxon>
        <taxon>Youxingia</taxon>
    </lineage>
</organism>
<dbReference type="PANTHER" id="PTHR34698:SF2">
    <property type="entry name" value="5-OXOPROLINASE SUBUNIT B"/>
    <property type="match status" value="1"/>
</dbReference>
<dbReference type="AlphaFoldDB" id="A0A926IBJ1"/>
<dbReference type="Proteomes" id="UP000623678">
    <property type="component" value="Unassembled WGS sequence"/>
</dbReference>
<sequence>MEKVEVNYLLCADRALTVEFGDEISEKINTQIRGFCLMIEEYGVPGITELVPTYRSVTVHYEPDIIGYDSLIEILDTIIQHLHNVSIPESEVMDIPVLYGGKYGPDLDYVAQYHKMTPQQIVDIHTKPTYLIYMLGFTPGFAYMGGMDERIATPRLSTPRTLIPAGSVGIAASQTGIYPIDSPGGWQLIGQTPLALFDVGRKEPILLNAGQRIRFVPITQEEFDRIKQAGN</sequence>
<evidence type="ECO:0000259" key="4">
    <source>
        <dbReference type="SMART" id="SM00796"/>
    </source>
</evidence>
<proteinExistence type="predicted"/>
<evidence type="ECO:0000313" key="5">
    <source>
        <dbReference type="EMBL" id="MBC8584157.1"/>
    </source>
</evidence>
<name>A0A926IBJ1_9FIRM</name>
<dbReference type="PANTHER" id="PTHR34698">
    <property type="entry name" value="5-OXOPROLINASE SUBUNIT B"/>
    <property type="match status" value="1"/>
</dbReference>
<dbReference type="InterPro" id="IPR003833">
    <property type="entry name" value="CT_C_D"/>
</dbReference>
<dbReference type="SUPFAM" id="SSF50891">
    <property type="entry name" value="Cyclophilin-like"/>
    <property type="match status" value="1"/>
</dbReference>
<dbReference type="Pfam" id="PF02682">
    <property type="entry name" value="CT_C_D"/>
    <property type="match status" value="1"/>
</dbReference>
<dbReference type="NCBIfam" id="TIGR00370">
    <property type="entry name" value="5-oxoprolinase subunit PxpB"/>
    <property type="match status" value="1"/>
</dbReference>
<evidence type="ECO:0000256" key="3">
    <source>
        <dbReference type="ARBA" id="ARBA00022840"/>
    </source>
</evidence>
<dbReference type="SMART" id="SM00796">
    <property type="entry name" value="AHS1"/>
    <property type="match status" value="1"/>
</dbReference>
<keyword evidence="1" id="KW-0547">Nucleotide-binding</keyword>
<feature type="domain" description="Carboxyltransferase" evidence="4">
    <location>
        <begin position="6"/>
        <end position="207"/>
    </location>
</feature>
<dbReference type="RefSeq" id="WP_262394009.1">
    <property type="nucleotide sequence ID" value="NZ_JACRTD010000001.1"/>
</dbReference>
<keyword evidence="3" id="KW-0067">ATP-binding</keyword>
<dbReference type="SUPFAM" id="SSF160467">
    <property type="entry name" value="PH0987 N-terminal domain-like"/>
    <property type="match status" value="1"/>
</dbReference>
<dbReference type="Gene3D" id="3.30.1360.40">
    <property type="match status" value="1"/>
</dbReference>
<evidence type="ECO:0000313" key="6">
    <source>
        <dbReference type="Proteomes" id="UP000623678"/>
    </source>
</evidence>
<dbReference type="Gene3D" id="2.40.100.10">
    <property type="entry name" value="Cyclophilin-like"/>
    <property type="match status" value="1"/>
</dbReference>
<dbReference type="InterPro" id="IPR010016">
    <property type="entry name" value="PxpB"/>
</dbReference>
<keyword evidence="6" id="KW-1185">Reference proteome</keyword>
<dbReference type="EMBL" id="JACRTD010000001">
    <property type="protein sequence ID" value="MBC8584157.1"/>
    <property type="molecule type" value="Genomic_DNA"/>
</dbReference>
<gene>
    <name evidence="5" type="primary">pxpB</name>
    <name evidence="5" type="ORF">H8705_00980</name>
</gene>
<reference evidence="5" key="1">
    <citation type="submission" date="2020-08" db="EMBL/GenBank/DDBJ databases">
        <title>Genome public.</title>
        <authorList>
            <person name="Liu C."/>
            <person name="Sun Q."/>
        </authorList>
    </citation>
    <scope>NUCLEOTIDE SEQUENCE</scope>
    <source>
        <strain evidence="5">NSJ-64</strain>
    </source>
</reference>
<evidence type="ECO:0000256" key="1">
    <source>
        <dbReference type="ARBA" id="ARBA00022741"/>
    </source>
</evidence>
<dbReference type="InterPro" id="IPR029000">
    <property type="entry name" value="Cyclophilin-like_dom_sf"/>
</dbReference>
<comment type="caution">
    <text evidence="5">The sequence shown here is derived from an EMBL/GenBank/DDBJ whole genome shotgun (WGS) entry which is preliminary data.</text>
</comment>